<evidence type="ECO:0000313" key="6">
    <source>
        <dbReference type="EMBL" id="SFA69302.1"/>
    </source>
</evidence>
<dbReference type="InterPro" id="IPR001173">
    <property type="entry name" value="Glyco_trans_2-like"/>
</dbReference>
<organism evidence="6 7">
    <name type="scientific">Cellulomonas marina</name>
    <dbReference type="NCBI Taxonomy" id="988821"/>
    <lineage>
        <taxon>Bacteria</taxon>
        <taxon>Bacillati</taxon>
        <taxon>Actinomycetota</taxon>
        <taxon>Actinomycetes</taxon>
        <taxon>Micrococcales</taxon>
        <taxon>Cellulomonadaceae</taxon>
        <taxon>Cellulomonas</taxon>
    </lineage>
</organism>
<keyword evidence="4" id="KW-0808">Transferase</keyword>
<dbReference type="Gene3D" id="3.90.550.10">
    <property type="entry name" value="Spore Coat Polysaccharide Biosynthesis Protein SpsA, Chain A"/>
    <property type="match status" value="1"/>
</dbReference>
<evidence type="ECO:0000256" key="1">
    <source>
        <dbReference type="ARBA" id="ARBA00004776"/>
    </source>
</evidence>
<evidence type="ECO:0000256" key="3">
    <source>
        <dbReference type="ARBA" id="ARBA00022676"/>
    </source>
</evidence>
<dbReference type="AlphaFoldDB" id="A0A1I0UZ61"/>
<dbReference type="PANTHER" id="PTHR43179">
    <property type="entry name" value="RHAMNOSYLTRANSFERASE WBBL"/>
    <property type="match status" value="1"/>
</dbReference>
<proteinExistence type="inferred from homology"/>
<comment type="similarity">
    <text evidence="2">Belongs to the glycosyltransferase 2 family.</text>
</comment>
<protein>
    <recommendedName>
        <fullName evidence="5">Glycosyltransferase 2-like domain-containing protein</fullName>
    </recommendedName>
</protein>
<evidence type="ECO:0000256" key="2">
    <source>
        <dbReference type="ARBA" id="ARBA00006739"/>
    </source>
</evidence>
<dbReference type="Pfam" id="PF00535">
    <property type="entry name" value="Glycos_transf_2"/>
    <property type="match status" value="1"/>
</dbReference>
<dbReference type="Proteomes" id="UP000199012">
    <property type="component" value="Unassembled WGS sequence"/>
</dbReference>
<accession>A0A1I0UZ61</accession>
<dbReference type="EMBL" id="FOKA01000001">
    <property type="protein sequence ID" value="SFA69302.1"/>
    <property type="molecule type" value="Genomic_DNA"/>
</dbReference>
<dbReference type="GO" id="GO:0016757">
    <property type="term" value="F:glycosyltransferase activity"/>
    <property type="evidence" value="ECO:0007669"/>
    <property type="project" value="UniProtKB-KW"/>
</dbReference>
<name>A0A1I0UZ61_9CELL</name>
<sequence length="321" mass="34558">MRAVVVTWNGAHLLPACLDSLLAQHVPGGMETLVVDNGSTDGTVALLAERYPTVTVVEAGRNLGFAGGAARGTEGFDGEFVVLLNNDARFEPGAVAALVAHARRPGAERVGAVTATVLLDEDRRPPRVNSTGLEVTRRGTGQDRDWLVPRGQESRAEQVFGFCGAAALLRVAALREVGTFDPWLFLYYEDTDLSWRLRAAGWDVHHEPAAVALHRHAASSDAGSPLFRYQNTRNSLVVVGRHAPAAVLARSWGRQVLGAVRAALAAGLRDPLVRARVRGLRDAARRLPRTLQERRRIWAGAAVPRAEVARLLVAPPRGGRA</sequence>
<gene>
    <name evidence="6" type="ORF">SAMN05421867_10132</name>
</gene>
<evidence type="ECO:0000313" key="7">
    <source>
        <dbReference type="Proteomes" id="UP000199012"/>
    </source>
</evidence>
<dbReference type="InterPro" id="IPR029044">
    <property type="entry name" value="Nucleotide-diphossugar_trans"/>
</dbReference>
<dbReference type="CDD" id="cd04186">
    <property type="entry name" value="GT_2_like_c"/>
    <property type="match status" value="1"/>
</dbReference>
<keyword evidence="7" id="KW-1185">Reference proteome</keyword>
<dbReference type="SUPFAM" id="SSF53448">
    <property type="entry name" value="Nucleotide-diphospho-sugar transferases"/>
    <property type="match status" value="1"/>
</dbReference>
<comment type="pathway">
    <text evidence="1">Cell wall biogenesis; cell wall polysaccharide biosynthesis.</text>
</comment>
<dbReference type="STRING" id="988821.SAMN05421867_10132"/>
<reference evidence="6 7" key="1">
    <citation type="submission" date="2016-10" db="EMBL/GenBank/DDBJ databases">
        <authorList>
            <person name="de Groot N.N."/>
        </authorList>
    </citation>
    <scope>NUCLEOTIDE SEQUENCE [LARGE SCALE GENOMIC DNA]</scope>
    <source>
        <strain evidence="6 7">CGMCC 4.6945</strain>
    </source>
</reference>
<evidence type="ECO:0000256" key="4">
    <source>
        <dbReference type="ARBA" id="ARBA00022679"/>
    </source>
</evidence>
<feature type="domain" description="Glycosyltransferase 2-like" evidence="5">
    <location>
        <begin position="4"/>
        <end position="177"/>
    </location>
</feature>
<evidence type="ECO:0000259" key="5">
    <source>
        <dbReference type="Pfam" id="PF00535"/>
    </source>
</evidence>
<keyword evidence="3" id="KW-0328">Glycosyltransferase</keyword>
<dbReference type="PANTHER" id="PTHR43179:SF12">
    <property type="entry name" value="GALACTOFURANOSYLTRANSFERASE GLFT2"/>
    <property type="match status" value="1"/>
</dbReference>